<protein>
    <submittedName>
        <fullName evidence="2">Uncharacterized protein</fullName>
    </submittedName>
</protein>
<name>A0ABM8RZI0_9BACT</name>
<gene>
    <name evidence="2" type="ORF">NSPZN2_40721</name>
</gene>
<keyword evidence="1" id="KW-1133">Transmembrane helix</keyword>
<proteinExistence type="predicted"/>
<organism evidence="2 3">
    <name type="scientific">Nitrospira defluvii</name>
    <dbReference type="NCBI Taxonomy" id="330214"/>
    <lineage>
        <taxon>Bacteria</taxon>
        <taxon>Pseudomonadati</taxon>
        <taxon>Nitrospirota</taxon>
        <taxon>Nitrospiria</taxon>
        <taxon>Nitrospirales</taxon>
        <taxon>Nitrospiraceae</taxon>
        <taxon>Nitrospira</taxon>
    </lineage>
</organism>
<sequence>MSKPIPLECPRCLLANPDAAQYCECGYDFTPHFQGFPLKSAGEAKPRKRLFSDEMGRGSFVLGILLIWLALSVGELYRIRIELPRRPKMELGLSSLMVGMTDLAAALVVGAIGWACVWIVLAMQSKRDGSLCPKRTTFVVTLVASGILFVTRTIDPSVLVQHVMQALFVLAIAIASYYAGCRNWLGKW</sequence>
<evidence type="ECO:0000256" key="1">
    <source>
        <dbReference type="SAM" id="Phobius"/>
    </source>
</evidence>
<feature type="transmembrane region" description="Helical" evidence="1">
    <location>
        <begin position="97"/>
        <end position="123"/>
    </location>
</feature>
<dbReference type="EMBL" id="CAJNBJ010000017">
    <property type="protein sequence ID" value="CAE6780322.1"/>
    <property type="molecule type" value="Genomic_DNA"/>
</dbReference>
<feature type="transmembrane region" description="Helical" evidence="1">
    <location>
        <begin position="160"/>
        <end position="180"/>
    </location>
</feature>
<dbReference type="RefSeq" id="WP_213043501.1">
    <property type="nucleotide sequence ID" value="NZ_CAJNBJ010000017.1"/>
</dbReference>
<comment type="caution">
    <text evidence="2">The sequence shown here is derived from an EMBL/GenBank/DDBJ whole genome shotgun (WGS) entry which is preliminary data.</text>
</comment>
<keyword evidence="3" id="KW-1185">Reference proteome</keyword>
<feature type="transmembrane region" description="Helical" evidence="1">
    <location>
        <begin position="135"/>
        <end position="154"/>
    </location>
</feature>
<dbReference type="Proteomes" id="UP000675880">
    <property type="component" value="Unassembled WGS sequence"/>
</dbReference>
<evidence type="ECO:0000313" key="2">
    <source>
        <dbReference type="EMBL" id="CAE6780322.1"/>
    </source>
</evidence>
<reference evidence="2 3" key="1">
    <citation type="submission" date="2021-02" db="EMBL/GenBank/DDBJ databases">
        <authorList>
            <person name="Han P."/>
        </authorList>
    </citation>
    <scope>NUCLEOTIDE SEQUENCE [LARGE SCALE GENOMIC DNA]</scope>
    <source>
        <strain evidence="2">Candidatus Nitrospira sp. ZN2</strain>
    </source>
</reference>
<evidence type="ECO:0000313" key="3">
    <source>
        <dbReference type="Proteomes" id="UP000675880"/>
    </source>
</evidence>
<keyword evidence="1" id="KW-0472">Membrane</keyword>
<feature type="transmembrane region" description="Helical" evidence="1">
    <location>
        <begin position="58"/>
        <end position="77"/>
    </location>
</feature>
<accession>A0ABM8RZI0</accession>
<keyword evidence="1" id="KW-0812">Transmembrane</keyword>